<evidence type="ECO:0000313" key="1">
    <source>
        <dbReference type="EMBL" id="KOF71165.1"/>
    </source>
</evidence>
<sequence>MDCKGHDATTAPVLQTFHHMQATIRRKLNDGNKRLPDTITIDTTYNNNAKKIKSHELKHQVKHGCRHSRKELTKNEITITSRYRKVLPIDIHIHISYYKPSICNRQTKPTQPIRPQTATSILADTSLVPNSFAAVVYTHVPTQELIVVRVIYRPTLPFCRLDLTKQKHNLL</sequence>
<organism evidence="1">
    <name type="scientific">Octopus bimaculoides</name>
    <name type="common">California two-spotted octopus</name>
    <dbReference type="NCBI Taxonomy" id="37653"/>
    <lineage>
        <taxon>Eukaryota</taxon>
        <taxon>Metazoa</taxon>
        <taxon>Spiralia</taxon>
        <taxon>Lophotrochozoa</taxon>
        <taxon>Mollusca</taxon>
        <taxon>Cephalopoda</taxon>
        <taxon>Coleoidea</taxon>
        <taxon>Octopodiformes</taxon>
        <taxon>Octopoda</taxon>
        <taxon>Incirrata</taxon>
        <taxon>Octopodidae</taxon>
        <taxon>Octopus</taxon>
    </lineage>
</organism>
<protein>
    <submittedName>
        <fullName evidence="1">Uncharacterized protein</fullName>
    </submittedName>
</protein>
<dbReference type="EMBL" id="KQ424338">
    <property type="protein sequence ID" value="KOF71165.1"/>
    <property type="molecule type" value="Genomic_DNA"/>
</dbReference>
<reference evidence="1" key="1">
    <citation type="submission" date="2015-07" db="EMBL/GenBank/DDBJ databases">
        <title>MeaNS - Measles Nucleotide Surveillance Program.</title>
        <authorList>
            <person name="Tran T."/>
            <person name="Druce J."/>
        </authorList>
    </citation>
    <scope>NUCLEOTIDE SEQUENCE</scope>
    <source>
        <strain evidence="1">UCB-OBI-ISO-001</strain>
        <tissue evidence="1">Gonad</tissue>
    </source>
</reference>
<accession>A0A0L8G3M5</accession>
<proteinExistence type="predicted"/>
<dbReference type="AlphaFoldDB" id="A0A0L8G3M5"/>
<name>A0A0L8G3M5_OCTBM</name>
<gene>
    <name evidence="1" type="ORF">OCBIM_22001513mg</name>
</gene>